<name>A0A317CR25_9GAMM</name>
<dbReference type="Gene3D" id="1.10.10.10">
    <property type="entry name" value="Winged helix-like DNA-binding domain superfamily/Winged helix DNA-binding domain"/>
    <property type="match status" value="1"/>
</dbReference>
<dbReference type="Pfam" id="PF00126">
    <property type="entry name" value="HTH_1"/>
    <property type="match status" value="1"/>
</dbReference>
<keyword evidence="7" id="KW-1185">Reference proteome</keyword>
<evidence type="ECO:0000259" key="5">
    <source>
        <dbReference type="PROSITE" id="PS50931"/>
    </source>
</evidence>
<evidence type="ECO:0000313" key="6">
    <source>
        <dbReference type="EMBL" id="PWR00730.1"/>
    </source>
</evidence>
<dbReference type="GO" id="GO:0003700">
    <property type="term" value="F:DNA-binding transcription factor activity"/>
    <property type="evidence" value="ECO:0007669"/>
    <property type="project" value="InterPro"/>
</dbReference>
<comment type="caution">
    <text evidence="6">The sequence shown here is derived from an EMBL/GenBank/DDBJ whole genome shotgun (WGS) entry which is preliminary data.</text>
</comment>
<sequence>MLNIKPENLRTFVTVADCGTLQEASEILGRTPSAISMSLKQLSEQLGAELFETDRKANLTPTGQFVLEESRRALSSFDESLSIMQRYTQGKMGVVKVATVPSVASHLLPDVVSRFQKKAPNVRLELRDTDSVMVATAVRNGSVDCGVASLSFASQDLQHQLLLEEPFGLVCRPDHSLATSKKPLTWQALEDVTFISNGLCEQIRDEQFVRINSNTAIQVHNIVTLLGFIQQGMGVTLLPRLAVPDQGELCFLPLADKAAVRRLYFLEPKHHRISPAGMVFKGEVVGSFIRE</sequence>
<protein>
    <submittedName>
        <fullName evidence="6">LysR family transcriptional regulator</fullName>
    </submittedName>
</protein>
<organism evidence="6 7">
    <name type="scientific">Leucothrix pacifica</name>
    <dbReference type="NCBI Taxonomy" id="1247513"/>
    <lineage>
        <taxon>Bacteria</taxon>
        <taxon>Pseudomonadati</taxon>
        <taxon>Pseudomonadota</taxon>
        <taxon>Gammaproteobacteria</taxon>
        <taxon>Thiotrichales</taxon>
        <taxon>Thiotrichaceae</taxon>
        <taxon>Leucothrix</taxon>
    </lineage>
</organism>
<dbReference type="PROSITE" id="PS50931">
    <property type="entry name" value="HTH_LYSR"/>
    <property type="match status" value="1"/>
</dbReference>
<keyword evidence="4" id="KW-0804">Transcription</keyword>
<dbReference type="AlphaFoldDB" id="A0A317CR25"/>
<dbReference type="CDD" id="cd08440">
    <property type="entry name" value="PBP2_LTTR_like_4"/>
    <property type="match status" value="1"/>
</dbReference>
<proteinExistence type="inferred from homology"/>
<dbReference type="EMBL" id="QGKM01000001">
    <property type="protein sequence ID" value="PWR00730.1"/>
    <property type="molecule type" value="Genomic_DNA"/>
</dbReference>
<dbReference type="PANTHER" id="PTHR30419:SF8">
    <property type="entry name" value="NITROGEN ASSIMILATION TRANSCRIPTIONAL ACTIVATOR-RELATED"/>
    <property type="match status" value="1"/>
</dbReference>
<evidence type="ECO:0000256" key="3">
    <source>
        <dbReference type="ARBA" id="ARBA00023125"/>
    </source>
</evidence>
<keyword evidence="3" id="KW-0238">DNA-binding</keyword>
<dbReference type="InterPro" id="IPR000847">
    <property type="entry name" value="LysR_HTH_N"/>
</dbReference>
<comment type="similarity">
    <text evidence="1">Belongs to the LysR transcriptional regulatory family.</text>
</comment>
<evidence type="ECO:0000313" key="7">
    <source>
        <dbReference type="Proteomes" id="UP000245539"/>
    </source>
</evidence>
<evidence type="ECO:0000256" key="2">
    <source>
        <dbReference type="ARBA" id="ARBA00023015"/>
    </source>
</evidence>
<dbReference type="SUPFAM" id="SSF46785">
    <property type="entry name" value="Winged helix' DNA-binding domain"/>
    <property type="match status" value="1"/>
</dbReference>
<dbReference type="InterPro" id="IPR005119">
    <property type="entry name" value="LysR_subst-bd"/>
</dbReference>
<accession>A0A317CR25</accession>
<gene>
    <name evidence="6" type="ORF">DKW60_00545</name>
</gene>
<feature type="domain" description="HTH lysR-type" evidence="5">
    <location>
        <begin position="4"/>
        <end position="62"/>
    </location>
</feature>
<dbReference type="InterPro" id="IPR050950">
    <property type="entry name" value="HTH-type_LysR_regulators"/>
</dbReference>
<dbReference type="GO" id="GO:0003677">
    <property type="term" value="F:DNA binding"/>
    <property type="evidence" value="ECO:0007669"/>
    <property type="project" value="UniProtKB-KW"/>
</dbReference>
<dbReference type="Proteomes" id="UP000245539">
    <property type="component" value="Unassembled WGS sequence"/>
</dbReference>
<dbReference type="GO" id="GO:0005829">
    <property type="term" value="C:cytosol"/>
    <property type="evidence" value="ECO:0007669"/>
    <property type="project" value="TreeGrafter"/>
</dbReference>
<dbReference type="PANTHER" id="PTHR30419">
    <property type="entry name" value="HTH-TYPE TRANSCRIPTIONAL REGULATOR YBHD"/>
    <property type="match status" value="1"/>
</dbReference>
<dbReference type="OrthoDB" id="9771171at2"/>
<dbReference type="InterPro" id="IPR036388">
    <property type="entry name" value="WH-like_DNA-bd_sf"/>
</dbReference>
<dbReference type="RefSeq" id="WP_109835711.1">
    <property type="nucleotide sequence ID" value="NZ_QGKM01000001.1"/>
</dbReference>
<keyword evidence="2" id="KW-0805">Transcription regulation</keyword>
<evidence type="ECO:0000256" key="4">
    <source>
        <dbReference type="ARBA" id="ARBA00023163"/>
    </source>
</evidence>
<dbReference type="InterPro" id="IPR036390">
    <property type="entry name" value="WH_DNA-bd_sf"/>
</dbReference>
<dbReference type="SUPFAM" id="SSF53850">
    <property type="entry name" value="Periplasmic binding protein-like II"/>
    <property type="match status" value="1"/>
</dbReference>
<reference evidence="6 7" key="1">
    <citation type="submission" date="2018-05" db="EMBL/GenBank/DDBJ databases">
        <title>Leucothrix arctica sp. nov., isolated from Arctic seawater.</title>
        <authorList>
            <person name="Choi A."/>
            <person name="Baek K."/>
        </authorList>
    </citation>
    <scope>NUCLEOTIDE SEQUENCE [LARGE SCALE GENOMIC DNA]</scope>
    <source>
        <strain evidence="6 7">JCM 18388</strain>
    </source>
</reference>
<dbReference type="Gene3D" id="3.40.190.10">
    <property type="entry name" value="Periplasmic binding protein-like II"/>
    <property type="match status" value="2"/>
</dbReference>
<evidence type="ECO:0000256" key="1">
    <source>
        <dbReference type="ARBA" id="ARBA00009437"/>
    </source>
</evidence>
<dbReference type="Pfam" id="PF03466">
    <property type="entry name" value="LysR_substrate"/>
    <property type="match status" value="1"/>
</dbReference>